<proteinExistence type="predicted"/>
<dbReference type="EMBL" id="BQNB010013155">
    <property type="protein sequence ID" value="GJT12530.1"/>
    <property type="molecule type" value="Genomic_DNA"/>
</dbReference>
<evidence type="ECO:0000313" key="2">
    <source>
        <dbReference type="EMBL" id="GJT12530.1"/>
    </source>
</evidence>
<feature type="compositionally biased region" description="Polar residues" evidence="1">
    <location>
        <begin position="52"/>
        <end position="64"/>
    </location>
</feature>
<reference evidence="2" key="1">
    <citation type="journal article" date="2022" name="Int. J. Mol. Sci.">
        <title>Draft Genome of Tanacetum Coccineum: Genomic Comparison of Closely Related Tanacetum-Family Plants.</title>
        <authorList>
            <person name="Yamashiro T."/>
            <person name="Shiraishi A."/>
            <person name="Nakayama K."/>
            <person name="Satake H."/>
        </authorList>
    </citation>
    <scope>NUCLEOTIDE SEQUENCE</scope>
</reference>
<name>A0ABQ5BCG6_9ASTR</name>
<evidence type="ECO:0000313" key="3">
    <source>
        <dbReference type="Proteomes" id="UP001151760"/>
    </source>
</evidence>
<protein>
    <submittedName>
        <fullName evidence="2">Uncharacterized protein</fullName>
    </submittedName>
</protein>
<gene>
    <name evidence="2" type="ORF">Tco_0859572</name>
</gene>
<dbReference type="Proteomes" id="UP001151760">
    <property type="component" value="Unassembled WGS sequence"/>
</dbReference>
<comment type="caution">
    <text evidence="2">The sequence shown here is derived from an EMBL/GenBank/DDBJ whole genome shotgun (WGS) entry which is preliminary data.</text>
</comment>
<accession>A0ABQ5BCG6</accession>
<evidence type="ECO:0000256" key="1">
    <source>
        <dbReference type="SAM" id="MobiDB-lite"/>
    </source>
</evidence>
<organism evidence="2 3">
    <name type="scientific">Tanacetum coccineum</name>
    <dbReference type="NCBI Taxonomy" id="301880"/>
    <lineage>
        <taxon>Eukaryota</taxon>
        <taxon>Viridiplantae</taxon>
        <taxon>Streptophyta</taxon>
        <taxon>Embryophyta</taxon>
        <taxon>Tracheophyta</taxon>
        <taxon>Spermatophyta</taxon>
        <taxon>Magnoliopsida</taxon>
        <taxon>eudicotyledons</taxon>
        <taxon>Gunneridae</taxon>
        <taxon>Pentapetalae</taxon>
        <taxon>asterids</taxon>
        <taxon>campanulids</taxon>
        <taxon>Asterales</taxon>
        <taxon>Asteraceae</taxon>
        <taxon>Asteroideae</taxon>
        <taxon>Anthemideae</taxon>
        <taxon>Anthemidinae</taxon>
        <taxon>Tanacetum</taxon>
    </lineage>
</organism>
<sequence length="185" mass="21152">MHKIHQTQIDCILVSGRFLSKSSSYHNLHGFSENPVYVMPGFLGYPMHDPQSDSANSKNKQSSGTDEERYSESDEDEGDNTVENKTCRYRTNKNCFWVEKLGMRDFKLDTQDQTLKGYMQNVLLTHVGGFFEHIYPRSDPQKVSFYTVTGIYSNAPSVYSSHCTPLPNVFWTVSLQDFLGKIVVL</sequence>
<keyword evidence="3" id="KW-1185">Reference proteome</keyword>
<reference evidence="2" key="2">
    <citation type="submission" date="2022-01" db="EMBL/GenBank/DDBJ databases">
        <authorList>
            <person name="Yamashiro T."/>
            <person name="Shiraishi A."/>
            <person name="Satake H."/>
            <person name="Nakayama K."/>
        </authorList>
    </citation>
    <scope>NUCLEOTIDE SEQUENCE</scope>
</reference>
<feature type="region of interest" description="Disordered" evidence="1">
    <location>
        <begin position="48"/>
        <end position="82"/>
    </location>
</feature>